<comment type="catalytic activity">
    <reaction evidence="7">
        <text>NAD(+) + H2O = ADP-D-ribose + nicotinamide + H(+)</text>
        <dbReference type="Rhea" id="RHEA:16301"/>
        <dbReference type="ChEBI" id="CHEBI:15377"/>
        <dbReference type="ChEBI" id="CHEBI:15378"/>
        <dbReference type="ChEBI" id="CHEBI:17154"/>
        <dbReference type="ChEBI" id="CHEBI:57540"/>
        <dbReference type="ChEBI" id="CHEBI:57967"/>
        <dbReference type="EC" id="3.2.2.6"/>
    </reaction>
    <physiologicalReaction direction="left-to-right" evidence="7">
        <dbReference type="Rhea" id="RHEA:16302"/>
    </physiologicalReaction>
</comment>
<dbReference type="GO" id="GO:0043531">
    <property type="term" value="F:ADP binding"/>
    <property type="evidence" value="ECO:0007669"/>
    <property type="project" value="InterPro"/>
</dbReference>
<feature type="domain" description="TIR" evidence="8">
    <location>
        <begin position="812"/>
        <end position="964"/>
    </location>
</feature>
<dbReference type="SUPFAM" id="SSF46785">
    <property type="entry name" value="Winged helix' DNA-binding domain"/>
    <property type="match status" value="1"/>
</dbReference>
<dbReference type="SUPFAM" id="SSF52058">
    <property type="entry name" value="L domain-like"/>
    <property type="match status" value="1"/>
</dbReference>
<dbReference type="Gene3D" id="3.80.10.10">
    <property type="entry name" value="Ribonuclease Inhibitor"/>
    <property type="match status" value="2"/>
</dbReference>
<dbReference type="Pfam" id="PF00931">
    <property type="entry name" value="NB-ARC"/>
    <property type="match status" value="1"/>
</dbReference>
<dbReference type="SUPFAM" id="SSF52200">
    <property type="entry name" value="Toll/Interleukin receptor TIR domain"/>
    <property type="match status" value="2"/>
</dbReference>
<dbReference type="InterPro" id="IPR042197">
    <property type="entry name" value="Apaf_helical"/>
</dbReference>
<dbReference type="PRINTS" id="PR00364">
    <property type="entry name" value="DISEASERSIST"/>
</dbReference>
<dbReference type="InterPro" id="IPR035897">
    <property type="entry name" value="Toll_tir_struct_dom_sf"/>
</dbReference>
<reference evidence="10" key="2">
    <citation type="submission" date="2025-08" db="UniProtKB">
        <authorList>
            <consortium name="RefSeq"/>
        </authorList>
    </citation>
    <scope>IDENTIFICATION</scope>
    <source>
        <tissue evidence="10">Leaf</tissue>
    </source>
</reference>
<dbReference type="SMART" id="SM00255">
    <property type="entry name" value="TIR"/>
    <property type="match status" value="2"/>
</dbReference>
<dbReference type="FunFam" id="3.40.50.10140:FF:000007">
    <property type="entry name" value="Disease resistance protein (TIR-NBS-LRR class)"/>
    <property type="match status" value="1"/>
</dbReference>
<dbReference type="Gene3D" id="3.40.50.300">
    <property type="entry name" value="P-loop containing nucleotide triphosphate hydrolases"/>
    <property type="match status" value="1"/>
</dbReference>
<evidence type="ECO:0000259" key="8">
    <source>
        <dbReference type="PROSITE" id="PS50104"/>
    </source>
</evidence>
<keyword evidence="3" id="KW-0677">Repeat</keyword>
<dbReference type="InterPro" id="IPR027417">
    <property type="entry name" value="P-loop_NTPase"/>
</dbReference>
<evidence type="ECO:0000256" key="5">
    <source>
        <dbReference type="ARBA" id="ARBA00022821"/>
    </source>
</evidence>
<organism evidence="9 10">
    <name type="scientific">Raphanus sativus</name>
    <name type="common">Radish</name>
    <name type="synonym">Raphanus raphanistrum var. sativus</name>
    <dbReference type="NCBI Taxonomy" id="3726"/>
    <lineage>
        <taxon>Eukaryota</taxon>
        <taxon>Viridiplantae</taxon>
        <taxon>Streptophyta</taxon>
        <taxon>Embryophyta</taxon>
        <taxon>Tracheophyta</taxon>
        <taxon>Spermatophyta</taxon>
        <taxon>Magnoliopsida</taxon>
        <taxon>eudicotyledons</taxon>
        <taxon>Gunneridae</taxon>
        <taxon>Pentapetalae</taxon>
        <taxon>rosids</taxon>
        <taxon>malvids</taxon>
        <taxon>Brassicales</taxon>
        <taxon>Brassicaceae</taxon>
        <taxon>Brassiceae</taxon>
        <taxon>Raphanus</taxon>
    </lineage>
</organism>
<feature type="domain" description="TIR" evidence="8">
    <location>
        <begin position="19"/>
        <end position="182"/>
    </location>
</feature>
<dbReference type="FunFam" id="3.40.50.300:FF:001002">
    <property type="entry name" value="Disease resistance protein (TIR-NBS-LRR class)"/>
    <property type="match status" value="1"/>
</dbReference>
<dbReference type="OrthoDB" id="1048841at2759"/>
<protein>
    <recommendedName>
        <fullName evidence="1">ADP-ribosyl cyclase/cyclic ADP-ribose hydrolase</fullName>
        <ecNumber evidence="1">3.2.2.6</ecNumber>
    </recommendedName>
</protein>
<dbReference type="InterPro" id="IPR032675">
    <property type="entry name" value="LRR_dom_sf"/>
</dbReference>
<dbReference type="SUPFAM" id="SSF52540">
    <property type="entry name" value="P-loop containing nucleoside triphosphate hydrolases"/>
    <property type="match status" value="1"/>
</dbReference>
<dbReference type="AlphaFoldDB" id="A0A6J0JEN6"/>
<dbReference type="Pfam" id="PF01582">
    <property type="entry name" value="TIR"/>
    <property type="match status" value="2"/>
</dbReference>
<dbReference type="KEGG" id="rsz:108806446"/>
<dbReference type="GO" id="GO:0007165">
    <property type="term" value="P:signal transduction"/>
    <property type="evidence" value="ECO:0007669"/>
    <property type="project" value="InterPro"/>
</dbReference>
<dbReference type="InterPro" id="IPR036390">
    <property type="entry name" value="WH_DNA-bd_sf"/>
</dbReference>
<dbReference type="RefSeq" id="XP_018434070.2">
    <property type="nucleotide sequence ID" value="XM_018578568.2"/>
</dbReference>
<evidence type="ECO:0000256" key="7">
    <source>
        <dbReference type="ARBA" id="ARBA00047304"/>
    </source>
</evidence>
<dbReference type="GO" id="GO:0061809">
    <property type="term" value="F:NAD+ nucleosidase activity, cyclic ADP-ribose generating"/>
    <property type="evidence" value="ECO:0007669"/>
    <property type="project" value="UniProtKB-EC"/>
</dbReference>
<dbReference type="FunFam" id="1.10.8.430:FF:000002">
    <property type="entry name" value="Disease resistance protein (TIR-NBS-LRR class)"/>
    <property type="match status" value="1"/>
</dbReference>
<evidence type="ECO:0000256" key="1">
    <source>
        <dbReference type="ARBA" id="ARBA00011982"/>
    </source>
</evidence>
<dbReference type="InterPro" id="IPR058192">
    <property type="entry name" value="WHD_ROQ1-like"/>
</dbReference>
<dbReference type="Gene3D" id="3.40.50.10140">
    <property type="entry name" value="Toll/interleukin-1 receptor homology (TIR) domain"/>
    <property type="match status" value="2"/>
</dbReference>
<proteinExistence type="predicted"/>
<name>A0A6J0JEN6_RAPSA</name>
<dbReference type="EC" id="3.2.2.6" evidence="1"/>
<dbReference type="InterPro" id="IPR000157">
    <property type="entry name" value="TIR_dom"/>
</dbReference>
<dbReference type="InterPro" id="IPR044974">
    <property type="entry name" value="Disease_R_plants"/>
</dbReference>
<keyword evidence="5" id="KW-0611">Plant defense</keyword>
<gene>
    <name evidence="10" type="primary">LOC108806446</name>
</gene>
<evidence type="ECO:0000313" key="10">
    <source>
        <dbReference type="RefSeq" id="XP_018434070.2"/>
    </source>
</evidence>
<keyword evidence="2" id="KW-0433">Leucine-rich repeat</keyword>
<dbReference type="GeneID" id="108806446"/>
<dbReference type="GO" id="GO:0006952">
    <property type="term" value="P:defense response"/>
    <property type="evidence" value="ECO:0007669"/>
    <property type="project" value="UniProtKB-KW"/>
</dbReference>
<evidence type="ECO:0000313" key="9">
    <source>
        <dbReference type="Proteomes" id="UP000504610"/>
    </source>
</evidence>
<dbReference type="PANTHER" id="PTHR11017">
    <property type="entry name" value="LEUCINE-RICH REPEAT-CONTAINING PROTEIN"/>
    <property type="match status" value="1"/>
</dbReference>
<evidence type="ECO:0000256" key="3">
    <source>
        <dbReference type="ARBA" id="ARBA00022737"/>
    </source>
</evidence>
<dbReference type="PROSITE" id="PS50104">
    <property type="entry name" value="TIR"/>
    <property type="match status" value="2"/>
</dbReference>
<keyword evidence="6" id="KW-0520">NAD</keyword>
<dbReference type="InterPro" id="IPR002182">
    <property type="entry name" value="NB-ARC"/>
</dbReference>
<keyword evidence="9" id="KW-1185">Reference proteome</keyword>
<accession>A0A6J0JEN6</accession>
<sequence>MASSSSSSSSSSSPMITNCAHEVFLSFRGHDVRRKFRSHFLKELDRKVITFKDDEMERGHSIAPELIKAIQGSRISVVAFSENFANSSWCLDELAEIMRCREERGQIVIPIFYEVDPCHVRYQTHAFGEIFEKTCEGIEEEKKHMWRQALTHAANIAGEDSRNWPDEAKLVEKVVNDVSRKLNSTASNDFEDMVGIKSHMKNMNSLLNLESEEVLMVGVWGLCGVGKTTIGRALFSQLSCQFQGSMFIDKTKKNLTRAKSDDYNTQLYLQTQFLAEVLDQKDIKIQCLRALEERLGHKRVLVVFDDMDDHVLLNALVGKTTWFGPRSRIVVISEDREFLRARGIGSDRIYEVALPSGELALQMFCRCAFHQDSPPDGFMELATEAVKLTGNLPLSLNVLGSSLKGMKKEEWADRVPELRIRMAKQIDKTLRDSYDRLKEEDKAIFRHIACLFNHKPRDYVIRLLEDSKLDVDVGLVTLAERCLIQISGDNIIRMHEFLQEMGREIVRQPCIHEPGKREFLMECQEICDILAKGTGTKNVLGISLNLSEMKNKLCFGEEVFRGMTNLRFLRIYGISQEDKEISLEFRHLNLSTFKWWDGSLKPLKEGKYYMGRQLRLLEWWDYPMERLPSYICAENLVELIMPDSLLMMLWPGVQLLNNLKKIDLRRSKRLFELPNLSTATNLEELNLEDCWSLNKMQKTVTSSSIRYLKKLRKLDMKRCKELLLLPTDIDLESLHSLNLSGCSKLESFPHISRNISILVLDETKIEQVPGRIEDISGLNYLLMTGFSNLKYISSNISKLKHFEVMLFTVDTRTDDSGIVDNRKNDVFLSFHREDVRKAFVSYLHKEFMRDQNLATNVVNEIRSSRIAIVILADNYLSSERCLDELVEIIECSEETGQKVIPVYYDVDTVNITRQIQDIVKTESYPQKLRQALTTVAELQGYKFSTWDPETAVRQIRADDISFAPKELFDMETLKEQFNGLEWKEKVLFCHIACFFNNETYENVTQLLKDCGSDVGGSLEILYEKSLIQISVETVIIMRPVLQKIGRDEVLAEFINVPANRQFLMDTEGCDLLIDLTDNTKRMYGISFNVSEMEERLARDERLNGMKRLKFMRMYKDSLYGKEVRVHLVIGLHSLWERLSSI</sequence>
<evidence type="ECO:0000256" key="2">
    <source>
        <dbReference type="ARBA" id="ARBA00022614"/>
    </source>
</evidence>
<dbReference type="Gene3D" id="1.10.8.430">
    <property type="entry name" value="Helical domain of apoptotic protease-activating factors"/>
    <property type="match status" value="1"/>
</dbReference>
<dbReference type="PANTHER" id="PTHR11017:SF402">
    <property type="entry name" value="TIR DOMAIN-CONTAINING PROTEIN"/>
    <property type="match status" value="1"/>
</dbReference>
<dbReference type="Proteomes" id="UP000504610">
    <property type="component" value="Chromosome 6"/>
</dbReference>
<evidence type="ECO:0000256" key="4">
    <source>
        <dbReference type="ARBA" id="ARBA00022801"/>
    </source>
</evidence>
<keyword evidence="4" id="KW-0378">Hydrolase</keyword>
<evidence type="ECO:0000256" key="6">
    <source>
        <dbReference type="ARBA" id="ARBA00023027"/>
    </source>
</evidence>
<reference evidence="9" key="1">
    <citation type="journal article" date="2019" name="Database">
        <title>The radish genome database (RadishGD): an integrated information resource for radish genomics.</title>
        <authorList>
            <person name="Yu H.J."/>
            <person name="Baek S."/>
            <person name="Lee Y.J."/>
            <person name="Cho A."/>
            <person name="Mun J.H."/>
        </authorList>
    </citation>
    <scope>NUCLEOTIDE SEQUENCE [LARGE SCALE GENOMIC DNA]</scope>
    <source>
        <strain evidence="9">cv. WK10039</strain>
    </source>
</reference>
<dbReference type="Pfam" id="PF23282">
    <property type="entry name" value="WHD_ROQ1"/>
    <property type="match status" value="2"/>
</dbReference>